<dbReference type="EMBL" id="JACHIA010000011">
    <property type="protein sequence ID" value="MBB6071852.1"/>
    <property type="molecule type" value="Genomic_DNA"/>
</dbReference>
<dbReference type="PROSITE" id="PS51257">
    <property type="entry name" value="PROKAR_LIPOPROTEIN"/>
    <property type="match status" value="1"/>
</dbReference>
<evidence type="ECO:0000259" key="4">
    <source>
        <dbReference type="Pfam" id="PF25917"/>
    </source>
</evidence>
<dbReference type="FunFam" id="2.40.420.20:FF:000001">
    <property type="entry name" value="Efflux RND transporter periplasmic adaptor subunit"/>
    <property type="match status" value="1"/>
</dbReference>
<dbReference type="GO" id="GO:0005886">
    <property type="term" value="C:plasma membrane"/>
    <property type="evidence" value="ECO:0007669"/>
    <property type="project" value="UniProtKB-SubCell"/>
</dbReference>
<reference evidence="7 8" key="1">
    <citation type="submission" date="2020-08" db="EMBL/GenBank/DDBJ databases">
        <title>Genomic Encyclopedia of Type Strains, Phase IV (KMG-IV): sequencing the most valuable type-strain genomes for metagenomic binning, comparative biology and taxonomic classification.</title>
        <authorList>
            <person name="Goeker M."/>
        </authorList>
    </citation>
    <scope>NUCLEOTIDE SEQUENCE [LARGE SCALE GENOMIC DNA]</scope>
    <source>
        <strain evidence="7 8">DSM 29007</strain>
    </source>
</reference>
<dbReference type="Gene3D" id="2.40.420.20">
    <property type="match status" value="1"/>
</dbReference>
<evidence type="ECO:0000256" key="2">
    <source>
        <dbReference type="ARBA" id="ARBA00009477"/>
    </source>
</evidence>
<dbReference type="InterPro" id="IPR058625">
    <property type="entry name" value="MdtA-like_BSH"/>
</dbReference>
<dbReference type="Pfam" id="PF25944">
    <property type="entry name" value="Beta-barrel_RND"/>
    <property type="match status" value="1"/>
</dbReference>
<proteinExistence type="inferred from homology"/>
<evidence type="ECO:0000256" key="1">
    <source>
        <dbReference type="ARBA" id="ARBA00004196"/>
    </source>
</evidence>
<dbReference type="GO" id="GO:0022857">
    <property type="term" value="F:transmembrane transporter activity"/>
    <property type="evidence" value="ECO:0007669"/>
    <property type="project" value="InterPro"/>
</dbReference>
<evidence type="ECO:0000259" key="5">
    <source>
        <dbReference type="Pfam" id="PF25944"/>
    </source>
</evidence>
<dbReference type="PANTHER" id="PTHR30158">
    <property type="entry name" value="ACRA/E-RELATED COMPONENT OF DRUG EFFLUX TRANSPORTER"/>
    <property type="match status" value="1"/>
</dbReference>
<evidence type="ECO:0000259" key="3">
    <source>
        <dbReference type="Pfam" id="PF25876"/>
    </source>
</evidence>
<dbReference type="Gene3D" id="2.40.50.100">
    <property type="match status" value="1"/>
</dbReference>
<comment type="similarity">
    <text evidence="2">Belongs to the membrane fusion protein (MFP) (TC 8.A.1) family.</text>
</comment>
<keyword evidence="8" id="KW-1185">Reference proteome</keyword>
<dbReference type="AlphaFoldDB" id="A0A841H1I8"/>
<dbReference type="Gene3D" id="2.40.30.170">
    <property type="match status" value="1"/>
</dbReference>
<dbReference type="Pfam" id="PF25917">
    <property type="entry name" value="BSH_RND"/>
    <property type="match status" value="1"/>
</dbReference>
<dbReference type="RefSeq" id="WP_170035304.1">
    <property type="nucleotide sequence ID" value="NZ_JABDTL010000001.1"/>
</dbReference>
<dbReference type="InterPro" id="IPR058624">
    <property type="entry name" value="MdtA-like_HH"/>
</dbReference>
<sequence length="401" mass="41842">MARAGTPSAPRRLSLTIIAGALALAACGGGEAEAKGPGAPGGAPPPSEVTVLTVASRPTDENLEFAGQVEAYRSVQVRARVSGVVVARFFQEGAQVRPGQELYRIDPTNYEAAHRSARASLTQAQAQLANARSLAGRLRPLLADNAVARQDVDDAETAVRSAAAQVENARAAADQSRKSLGETVVRAEIGGRVGRAALDVGSQVNGLGDVLTTIDVVDPVYVSFRPAAQEQYRWRRDPELNRAVSPGGAARVQALLPDGAPFPTEGRIGFIDPVVDPQTGTQQYRAQFANGQRLMLPGQFVRVRLLGLSRGDAIVVPQRAVIQQMGRQTVYVVGAGNRVASREVKATGWSGGDWLIESGLQAGETVVVDGVQKIGPGAVVKPVPLGTPAAGAAPVAVKENP</sequence>
<evidence type="ECO:0000259" key="6">
    <source>
        <dbReference type="Pfam" id="PF25967"/>
    </source>
</evidence>
<comment type="subcellular location">
    <subcellularLocation>
        <location evidence="1">Cell envelope</location>
    </subcellularLocation>
</comment>
<accession>A0A841H1I8</accession>
<dbReference type="SUPFAM" id="SSF111369">
    <property type="entry name" value="HlyD-like secretion proteins"/>
    <property type="match status" value="1"/>
</dbReference>
<comment type="caution">
    <text evidence="7">The sequence shown here is derived from an EMBL/GenBank/DDBJ whole genome shotgun (WGS) entry which is preliminary data.</text>
</comment>
<name>A0A841H1I8_9BACT</name>
<dbReference type="Gene3D" id="1.10.287.470">
    <property type="entry name" value="Helix hairpin bin"/>
    <property type="match status" value="1"/>
</dbReference>
<protein>
    <submittedName>
        <fullName evidence="7">Membrane fusion protein (Multidrug efflux system)</fullName>
    </submittedName>
</protein>
<dbReference type="InterPro" id="IPR058626">
    <property type="entry name" value="MdtA-like_b-barrel"/>
</dbReference>
<dbReference type="Proteomes" id="UP000582837">
    <property type="component" value="Unassembled WGS sequence"/>
</dbReference>
<feature type="domain" description="Multidrug resistance protein MdtA-like barrel-sandwich hybrid" evidence="4">
    <location>
        <begin position="73"/>
        <end position="205"/>
    </location>
</feature>
<dbReference type="Pfam" id="PF25967">
    <property type="entry name" value="RND-MFP_C"/>
    <property type="match status" value="1"/>
</dbReference>
<feature type="domain" description="Multidrug resistance protein MdtA-like C-terminal permuted SH3" evidence="6">
    <location>
        <begin position="312"/>
        <end position="373"/>
    </location>
</feature>
<feature type="domain" description="Multidrug resistance protein MdtA-like beta-barrel" evidence="5">
    <location>
        <begin position="240"/>
        <end position="305"/>
    </location>
</feature>
<gene>
    <name evidence="7" type="ORF">HNQ61_003512</name>
</gene>
<dbReference type="NCBIfam" id="TIGR01730">
    <property type="entry name" value="RND_mfp"/>
    <property type="match status" value="1"/>
</dbReference>
<dbReference type="Pfam" id="PF25876">
    <property type="entry name" value="HH_MFP_RND"/>
    <property type="match status" value="1"/>
</dbReference>
<organism evidence="7 8">
    <name type="scientific">Longimicrobium terrae</name>
    <dbReference type="NCBI Taxonomy" id="1639882"/>
    <lineage>
        <taxon>Bacteria</taxon>
        <taxon>Pseudomonadati</taxon>
        <taxon>Gemmatimonadota</taxon>
        <taxon>Longimicrobiia</taxon>
        <taxon>Longimicrobiales</taxon>
        <taxon>Longimicrobiaceae</taxon>
        <taxon>Longimicrobium</taxon>
    </lineage>
</organism>
<feature type="domain" description="Multidrug resistance protein MdtA-like alpha-helical hairpin" evidence="3">
    <location>
        <begin position="115"/>
        <end position="180"/>
    </location>
</feature>
<dbReference type="GO" id="GO:0046677">
    <property type="term" value="P:response to antibiotic"/>
    <property type="evidence" value="ECO:0007669"/>
    <property type="project" value="TreeGrafter"/>
</dbReference>
<evidence type="ECO:0000313" key="7">
    <source>
        <dbReference type="EMBL" id="MBB6071852.1"/>
    </source>
</evidence>
<evidence type="ECO:0000313" key="8">
    <source>
        <dbReference type="Proteomes" id="UP000582837"/>
    </source>
</evidence>
<dbReference type="InterPro" id="IPR058627">
    <property type="entry name" value="MdtA-like_C"/>
</dbReference>
<dbReference type="InterPro" id="IPR006143">
    <property type="entry name" value="RND_pump_MFP"/>
</dbReference>